<dbReference type="GO" id="GO:0016020">
    <property type="term" value="C:membrane"/>
    <property type="evidence" value="ECO:0007669"/>
    <property type="project" value="UniProtKB-SubCell"/>
</dbReference>
<keyword evidence="5" id="KW-1015">Disulfide bond</keyword>
<proteinExistence type="predicted"/>
<keyword evidence="8" id="KW-1185">Reference proteome</keyword>
<dbReference type="InterPro" id="IPR057244">
    <property type="entry name" value="GAIN_B"/>
</dbReference>
<feature type="domain" description="GAIN-B" evidence="6">
    <location>
        <begin position="22"/>
        <end position="179"/>
    </location>
</feature>
<dbReference type="Pfam" id="PF01825">
    <property type="entry name" value="GPS"/>
    <property type="match status" value="1"/>
</dbReference>
<dbReference type="InterPro" id="IPR000203">
    <property type="entry name" value="GPS"/>
</dbReference>
<protein>
    <recommendedName>
        <fullName evidence="6">GAIN-B domain-containing protein</fullName>
    </recommendedName>
</protein>
<name>A0A4Y2SAV4_ARAVE</name>
<organism evidence="7 8">
    <name type="scientific">Araneus ventricosus</name>
    <name type="common">Orbweaver spider</name>
    <name type="synonym">Epeira ventricosa</name>
    <dbReference type="NCBI Taxonomy" id="182803"/>
    <lineage>
        <taxon>Eukaryota</taxon>
        <taxon>Metazoa</taxon>
        <taxon>Ecdysozoa</taxon>
        <taxon>Arthropoda</taxon>
        <taxon>Chelicerata</taxon>
        <taxon>Arachnida</taxon>
        <taxon>Araneae</taxon>
        <taxon>Araneomorphae</taxon>
        <taxon>Entelegynae</taxon>
        <taxon>Araneoidea</taxon>
        <taxon>Araneidae</taxon>
        <taxon>Araneus</taxon>
    </lineage>
</organism>
<accession>A0A4Y2SAV4</accession>
<dbReference type="Proteomes" id="UP000499080">
    <property type="component" value="Unassembled WGS sequence"/>
</dbReference>
<evidence type="ECO:0000259" key="6">
    <source>
        <dbReference type="PROSITE" id="PS50221"/>
    </source>
</evidence>
<dbReference type="PANTHER" id="PTHR45692:SF1">
    <property type="entry name" value="G-PROTEIN COUPLED RECEPTORS FAMILY 2 PROFILE 2 DOMAIN-CONTAINING PROTEIN"/>
    <property type="match status" value="1"/>
</dbReference>
<evidence type="ECO:0000256" key="2">
    <source>
        <dbReference type="ARBA" id="ARBA00022692"/>
    </source>
</evidence>
<comment type="subcellular location">
    <subcellularLocation>
        <location evidence="1">Membrane</location>
    </subcellularLocation>
</comment>
<evidence type="ECO:0000313" key="8">
    <source>
        <dbReference type="Proteomes" id="UP000499080"/>
    </source>
</evidence>
<dbReference type="OrthoDB" id="6487061at2759"/>
<dbReference type="PROSITE" id="PS50221">
    <property type="entry name" value="GAIN_B"/>
    <property type="match status" value="1"/>
</dbReference>
<evidence type="ECO:0000256" key="1">
    <source>
        <dbReference type="ARBA" id="ARBA00004370"/>
    </source>
</evidence>
<dbReference type="Gene3D" id="2.60.220.50">
    <property type="match status" value="1"/>
</dbReference>
<gene>
    <name evidence="7" type="ORF">AVEN_26978_1</name>
</gene>
<comment type="caution">
    <text evidence="7">The sequence shown here is derived from an EMBL/GenBank/DDBJ whole genome shotgun (WGS) entry which is preliminary data.</text>
</comment>
<evidence type="ECO:0000256" key="5">
    <source>
        <dbReference type="ARBA" id="ARBA00023157"/>
    </source>
</evidence>
<keyword evidence="4" id="KW-0472">Membrane</keyword>
<reference evidence="7 8" key="1">
    <citation type="journal article" date="2019" name="Sci. Rep.">
        <title>Orb-weaving spider Araneus ventricosus genome elucidates the spidroin gene catalogue.</title>
        <authorList>
            <person name="Kono N."/>
            <person name="Nakamura H."/>
            <person name="Ohtoshi R."/>
            <person name="Moran D.A.P."/>
            <person name="Shinohara A."/>
            <person name="Yoshida Y."/>
            <person name="Fujiwara M."/>
            <person name="Mori M."/>
            <person name="Tomita M."/>
            <person name="Arakawa K."/>
        </authorList>
    </citation>
    <scope>NUCLEOTIDE SEQUENCE [LARGE SCALE GENOMIC DNA]</scope>
</reference>
<keyword evidence="3" id="KW-1133">Transmembrane helix</keyword>
<dbReference type="PANTHER" id="PTHR45692">
    <property type="entry name" value="G_PROTEIN_RECEP_F2_4 DOMAIN-CONTAINING PROTEIN"/>
    <property type="match status" value="1"/>
</dbReference>
<evidence type="ECO:0000256" key="4">
    <source>
        <dbReference type="ARBA" id="ARBA00023136"/>
    </source>
</evidence>
<sequence>MVAGSNFAVSVLPFASFPRGGVLESWGFNMTVLLNDSDRDPHEWLNHFESFEAAVLLPESVLREKRRNKRTNMVIVVHRNSQYLKNVKVISPVIDVVVGSKPVYDVDPPLEMVFKVSEMSLREKKAKWGCVSWDETLNNTFGGWSYKGCFSVLVDPTHVRCYCNHLTSFAVILELEERYEAQNSVQPLSLAGVIPPHIPCRDQEDRMGIRLHGGRRTPALLHASFVLLDARRSLPSVSVSREGPRDVHSLHAAESDVICMGYVLGGKLCFLLNLITCGATSSS</sequence>
<dbReference type="AlphaFoldDB" id="A0A4Y2SAV4"/>
<dbReference type="InterPro" id="IPR046338">
    <property type="entry name" value="GAIN_dom_sf"/>
</dbReference>
<evidence type="ECO:0000313" key="7">
    <source>
        <dbReference type="EMBL" id="GBN84973.1"/>
    </source>
</evidence>
<dbReference type="SMART" id="SM00303">
    <property type="entry name" value="GPS"/>
    <property type="match status" value="1"/>
</dbReference>
<dbReference type="EMBL" id="BGPR01020563">
    <property type="protein sequence ID" value="GBN84973.1"/>
    <property type="molecule type" value="Genomic_DNA"/>
</dbReference>
<keyword evidence="2" id="KW-0812">Transmembrane</keyword>
<evidence type="ECO:0000256" key="3">
    <source>
        <dbReference type="ARBA" id="ARBA00022989"/>
    </source>
</evidence>